<dbReference type="eggNOG" id="ENOG502S2II">
    <property type="taxonomic scope" value="Eukaryota"/>
</dbReference>
<comment type="caution">
    <text evidence="3">The sequence shown here is derived from an EMBL/GenBank/DDBJ whole genome shotgun (WGS) entry which is preliminary data.</text>
</comment>
<dbReference type="HOGENOM" id="CLU_063290_2_1_1"/>
<feature type="compositionally biased region" description="Low complexity" evidence="1">
    <location>
        <begin position="8"/>
        <end position="36"/>
    </location>
</feature>
<evidence type="ECO:0000259" key="2">
    <source>
        <dbReference type="Pfam" id="PF24845"/>
    </source>
</evidence>
<evidence type="ECO:0000313" key="3">
    <source>
        <dbReference type="EMBL" id="KFX46510.1"/>
    </source>
</evidence>
<feature type="domain" description="DUF7721" evidence="2">
    <location>
        <begin position="44"/>
        <end position="127"/>
    </location>
</feature>
<feature type="region of interest" description="Disordered" evidence="1">
    <location>
        <begin position="1"/>
        <end position="60"/>
    </location>
</feature>
<dbReference type="EMBL" id="JPOX01000018">
    <property type="protein sequence ID" value="KFX46510.1"/>
    <property type="molecule type" value="Genomic_DNA"/>
</dbReference>
<organism evidence="3">
    <name type="scientific">Talaromyces marneffei PM1</name>
    <dbReference type="NCBI Taxonomy" id="1077442"/>
    <lineage>
        <taxon>Eukaryota</taxon>
        <taxon>Fungi</taxon>
        <taxon>Dikarya</taxon>
        <taxon>Ascomycota</taxon>
        <taxon>Pezizomycotina</taxon>
        <taxon>Eurotiomycetes</taxon>
        <taxon>Eurotiomycetidae</taxon>
        <taxon>Eurotiales</taxon>
        <taxon>Trichocomaceae</taxon>
        <taxon>Talaromyces</taxon>
        <taxon>Talaromyces sect. Talaromyces</taxon>
    </lineage>
</organism>
<evidence type="ECO:0000256" key="1">
    <source>
        <dbReference type="SAM" id="MobiDB-lite"/>
    </source>
</evidence>
<name>A0A093V2Z3_TALMA</name>
<dbReference type="PANTHER" id="PTHR39477">
    <property type="entry name" value="CHROMOSOME 8, WHOLE GENOME SHOTGUN SEQUENCE"/>
    <property type="match status" value="1"/>
</dbReference>
<sequence>MSSGDFFGQGRDQNNDRNGQGQGQGRQDYGDQQFRGNYGAGAPDFSSIVGHAENQGGNNSSFFSEAANFLQQQHGNISNNQDVDQQHMVNSHEKFYGNGNSEGPASSNDLGAGAAMQALKAFTSGGSGGGQNQLIGLAMAEAGKLFDQQNANGNASGDKQSAINSAAEMALKMYLQGQGGLGGTGGPAGLLGLASKFL</sequence>
<accession>A0A093V2Z3</accession>
<dbReference type="InterPro" id="IPR056138">
    <property type="entry name" value="DUF7721"/>
</dbReference>
<protein>
    <submittedName>
        <fullName evidence="3">Chorismate synthase</fullName>
    </submittedName>
</protein>
<proteinExistence type="predicted"/>
<reference evidence="3" key="1">
    <citation type="journal article" date="2014" name="PLoS Genet.">
        <title>Signature Gene Expression Reveals Novel Clues to the Molecular Mechanisms of Dimorphic Transition in Penicillium marneffei.</title>
        <authorList>
            <person name="Yang E."/>
            <person name="Wang G."/>
            <person name="Cai J."/>
            <person name="Woo P.C."/>
            <person name="Lau S.K."/>
            <person name="Yuen K.-Y."/>
            <person name="Chow W.-N."/>
            <person name="Lin X."/>
        </authorList>
    </citation>
    <scope>NUCLEOTIDE SEQUENCE [LARGE SCALE GENOMIC DNA]</scope>
    <source>
        <strain evidence="3">PM1</strain>
    </source>
</reference>
<dbReference type="PANTHER" id="PTHR39477:SF1">
    <property type="entry name" value="BETA-FLANKING PROTEIN"/>
    <property type="match status" value="1"/>
</dbReference>
<gene>
    <name evidence="3" type="ORF">GQ26_0180240</name>
</gene>
<dbReference type="Pfam" id="PF24845">
    <property type="entry name" value="DUF7721"/>
    <property type="match status" value="1"/>
</dbReference>
<dbReference type="AlphaFoldDB" id="A0A093V2Z3"/>